<evidence type="ECO:0000313" key="5">
    <source>
        <dbReference type="Proteomes" id="UP000199173"/>
    </source>
</evidence>
<proteinExistence type="predicted"/>
<evidence type="ECO:0000313" key="4">
    <source>
        <dbReference type="Proteomes" id="UP000198760"/>
    </source>
</evidence>
<comment type="caution">
    <text evidence="2">The sequence shown here is derived from an EMBL/GenBank/DDBJ whole genome shotgun (WGS) entry which is preliminary data.</text>
</comment>
<organism evidence="2 5">
    <name type="scientific">Kosakonia radicincitans</name>
    <dbReference type="NCBI Taxonomy" id="283686"/>
    <lineage>
        <taxon>Bacteria</taxon>
        <taxon>Pseudomonadati</taxon>
        <taxon>Pseudomonadota</taxon>
        <taxon>Gammaproteobacteria</taxon>
        <taxon>Enterobacterales</taxon>
        <taxon>Enterobacteriaceae</taxon>
        <taxon>Kosakonia</taxon>
    </lineage>
</organism>
<keyword evidence="1" id="KW-0732">Signal</keyword>
<feature type="chain" id="PRO_5043813604" evidence="1">
    <location>
        <begin position="20"/>
        <end position="77"/>
    </location>
</feature>
<protein>
    <submittedName>
        <fullName evidence="2">Uncharacterized protein</fullName>
    </submittedName>
</protein>
<sequence>MVLRSIIAGLVWISSSSYAFEKCTQRTNCDNTTLGKLEYIWGQESNDKNRMLHSMEIIYSLWMVARLVGSLMEIVSF</sequence>
<reference evidence="4 5" key="1">
    <citation type="submission" date="2016-10" db="EMBL/GenBank/DDBJ databases">
        <authorList>
            <person name="Varghese N."/>
            <person name="Submissions S."/>
        </authorList>
    </citation>
    <scope>NUCLEOTIDE SEQUENCE [LARGE SCALE GENOMIC DNA]</scope>
    <source>
        <strain evidence="3 4">NFIX06</strain>
        <strain evidence="2 5">NFIX08</strain>
    </source>
</reference>
<dbReference type="Proteomes" id="UP000198760">
    <property type="component" value="Unassembled WGS sequence"/>
</dbReference>
<feature type="signal peptide" evidence="1">
    <location>
        <begin position="1"/>
        <end position="19"/>
    </location>
</feature>
<evidence type="ECO:0000313" key="2">
    <source>
        <dbReference type="EMBL" id="SFR23807.1"/>
    </source>
</evidence>
<keyword evidence="4" id="KW-1185">Reference proteome</keyword>
<dbReference type="AlphaFoldDB" id="A0AAX2EXC0"/>
<evidence type="ECO:0000256" key="1">
    <source>
        <dbReference type="SAM" id="SignalP"/>
    </source>
</evidence>
<name>A0AAX2EXC0_9ENTR</name>
<gene>
    <name evidence="3" type="ORF">SAMN03159428_04754</name>
    <name evidence="2" type="ORF">SAMN03159514_04143</name>
</gene>
<dbReference type="Proteomes" id="UP000199173">
    <property type="component" value="Unassembled WGS sequence"/>
</dbReference>
<dbReference type="EMBL" id="FOYJ01000011">
    <property type="protein sequence ID" value="SFR23807.1"/>
    <property type="molecule type" value="Genomic_DNA"/>
</dbReference>
<dbReference type="EMBL" id="FPAV01000017">
    <property type="protein sequence ID" value="SFU15263.1"/>
    <property type="molecule type" value="Genomic_DNA"/>
</dbReference>
<accession>A0AAX2EXC0</accession>
<evidence type="ECO:0000313" key="3">
    <source>
        <dbReference type="EMBL" id="SFU15263.1"/>
    </source>
</evidence>